<sequence>MRLVSTTTRRRFLSLAGAGIAAALAPGAGRAHDGPHRVEVGISAFAFTPRRVTIRAGDTVVWTNRDLAPHTATADEAGWETDRLDRGQSAAITFATPGRHAYFCSFHPMMTGEVVVEPT</sequence>
<dbReference type="PROSITE" id="PS51318">
    <property type="entry name" value="TAT"/>
    <property type="match status" value="1"/>
</dbReference>
<organism evidence="2 3">
    <name type="scientific">Thermohalobaculum xanthum</name>
    <dbReference type="NCBI Taxonomy" id="2753746"/>
    <lineage>
        <taxon>Bacteria</taxon>
        <taxon>Pseudomonadati</taxon>
        <taxon>Pseudomonadota</taxon>
        <taxon>Alphaproteobacteria</taxon>
        <taxon>Rhodobacterales</taxon>
        <taxon>Paracoccaceae</taxon>
        <taxon>Thermohalobaculum</taxon>
    </lineage>
</organism>
<accession>A0A8J7M7N3</accession>
<evidence type="ECO:0000259" key="1">
    <source>
        <dbReference type="Pfam" id="PF13473"/>
    </source>
</evidence>
<dbReference type="SUPFAM" id="SSF49503">
    <property type="entry name" value="Cupredoxins"/>
    <property type="match status" value="1"/>
</dbReference>
<dbReference type="PANTHER" id="PTHR36507:SF1">
    <property type="entry name" value="BLL1555 PROTEIN"/>
    <property type="match status" value="1"/>
</dbReference>
<dbReference type="InterPro" id="IPR052721">
    <property type="entry name" value="ET_Amicyanin"/>
</dbReference>
<proteinExistence type="predicted"/>
<evidence type="ECO:0000313" key="3">
    <source>
        <dbReference type="Proteomes" id="UP000655420"/>
    </source>
</evidence>
<keyword evidence="3" id="KW-1185">Reference proteome</keyword>
<dbReference type="InterPro" id="IPR028096">
    <property type="entry name" value="EfeO_Cupredoxin"/>
</dbReference>
<comment type="caution">
    <text evidence="2">The sequence shown here is derived from an EMBL/GenBank/DDBJ whole genome shotgun (WGS) entry which is preliminary data.</text>
</comment>
<gene>
    <name evidence="2" type="ORF">H0I76_11430</name>
</gene>
<dbReference type="Gene3D" id="2.60.40.420">
    <property type="entry name" value="Cupredoxins - blue copper proteins"/>
    <property type="match status" value="1"/>
</dbReference>
<dbReference type="InterPro" id="IPR008972">
    <property type="entry name" value="Cupredoxin"/>
</dbReference>
<dbReference type="EMBL" id="JAEHHL010000006">
    <property type="protein sequence ID" value="MBK0399803.1"/>
    <property type="molecule type" value="Genomic_DNA"/>
</dbReference>
<reference evidence="2" key="1">
    <citation type="submission" date="2020-12" db="EMBL/GenBank/DDBJ databases">
        <title>Bacterial taxonomy.</title>
        <authorList>
            <person name="Pan X."/>
        </authorList>
    </citation>
    <scope>NUCLEOTIDE SEQUENCE</scope>
    <source>
        <strain evidence="2">M0105</strain>
    </source>
</reference>
<protein>
    <submittedName>
        <fullName evidence="2">Cupredoxin family copper-binding protein</fullName>
    </submittedName>
</protein>
<dbReference type="AlphaFoldDB" id="A0A8J7M7N3"/>
<dbReference type="Proteomes" id="UP000655420">
    <property type="component" value="Unassembled WGS sequence"/>
</dbReference>
<dbReference type="InterPro" id="IPR006311">
    <property type="entry name" value="TAT_signal"/>
</dbReference>
<dbReference type="Pfam" id="PF13473">
    <property type="entry name" value="Cupredoxin_1"/>
    <property type="match status" value="1"/>
</dbReference>
<dbReference type="PANTHER" id="PTHR36507">
    <property type="entry name" value="BLL1555 PROTEIN"/>
    <property type="match status" value="1"/>
</dbReference>
<feature type="domain" description="EfeO-type cupredoxin-like" evidence="1">
    <location>
        <begin position="30"/>
        <end position="116"/>
    </location>
</feature>
<dbReference type="CDD" id="cd13921">
    <property type="entry name" value="Amicyanin"/>
    <property type="match status" value="1"/>
</dbReference>
<dbReference type="InterPro" id="IPR035668">
    <property type="entry name" value="Amicyanin"/>
</dbReference>
<evidence type="ECO:0000313" key="2">
    <source>
        <dbReference type="EMBL" id="MBK0399803.1"/>
    </source>
</evidence>
<name>A0A8J7M7N3_9RHOB</name>